<organism evidence="1 2">
    <name type="scientific">Streptomyces sannanensis</name>
    <dbReference type="NCBI Taxonomy" id="285536"/>
    <lineage>
        <taxon>Bacteria</taxon>
        <taxon>Bacillati</taxon>
        <taxon>Actinomycetota</taxon>
        <taxon>Actinomycetes</taxon>
        <taxon>Kitasatosporales</taxon>
        <taxon>Streptomycetaceae</taxon>
        <taxon>Streptomyces</taxon>
    </lineage>
</organism>
<evidence type="ECO:0000313" key="1">
    <source>
        <dbReference type="EMBL" id="GAA3380798.1"/>
    </source>
</evidence>
<dbReference type="RefSeq" id="WP_345045344.1">
    <property type="nucleotide sequence ID" value="NZ_BAAAYL010000002.1"/>
</dbReference>
<sequence>MTALALVPEPARRRCHAPREEYLAWVRTTFADAPASIKSRQYFHNRFLKHWPDLEDWFAEPLLVRLDLHGRVAHEPGKRIGPSHEAGPYLAYLSLVHGIQLDADYVLSRNFDSLFVPKVAAGLGLDLDLLDSLSARMLQLGYAPVSGRSVLTWTFTRLLLMRGDPDLRAIRLDDLSTLAEEIKRYCTRPEAGCRPAMSPTRGAACPWTSSPRSTRRRA</sequence>
<proteinExistence type="predicted"/>
<gene>
    <name evidence="1" type="ORF">GCM10020367_69520</name>
</gene>
<keyword evidence="2" id="KW-1185">Reference proteome</keyword>
<dbReference type="EMBL" id="BAAAYL010000002">
    <property type="protein sequence ID" value="GAA3380798.1"/>
    <property type="molecule type" value="Genomic_DNA"/>
</dbReference>
<dbReference type="Proteomes" id="UP001499990">
    <property type="component" value="Unassembled WGS sequence"/>
</dbReference>
<comment type="caution">
    <text evidence="1">The sequence shown here is derived from an EMBL/GenBank/DDBJ whole genome shotgun (WGS) entry which is preliminary data.</text>
</comment>
<protein>
    <submittedName>
        <fullName evidence="1">Uncharacterized protein</fullName>
    </submittedName>
</protein>
<name>A0ABP6SND6_9ACTN</name>
<evidence type="ECO:0000313" key="2">
    <source>
        <dbReference type="Proteomes" id="UP001499990"/>
    </source>
</evidence>
<reference evidence="2" key="1">
    <citation type="journal article" date="2019" name="Int. J. Syst. Evol. Microbiol.">
        <title>The Global Catalogue of Microorganisms (GCM) 10K type strain sequencing project: providing services to taxonomists for standard genome sequencing and annotation.</title>
        <authorList>
            <consortium name="The Broad Institute Genomics Platform"/>
            <consortium name="The Broad Institute Genome Sequencing Center for Infectious Disease"/>
            <person name="Wu L."/>
            <person name="Ma J."/>
        </authorList>
    </citation>
    <scope>NUCLEOTIDE SEQUENCE [LARGE SCALE GENOMIC DNA]</scope>
    <source>
        <strain evidence="2">JCM 9651</strain>
    </source>
</reference>
<accession>A0ABP6SND6</accession>